<dbReference type="NCBIfam" id="NF005592">
    <property type="entry name" value="PRK07322.1"/>
    <property type="match status" value="1"/>
</dbReference>
<keyword evidence="2" id="KW-0328">Glycosyltransferase</keyword>
<dbReference type="AlphaFoldDB" id="A0A0M0LAH7"/>
<dbReference type="GO" id="GO:0003999">
    <property type="term" value="F:adenine phosphoribosyltransferase activity"/>
    <property type="evidence" value="ECO:0007669"/>
    <property type="project" value="UniProtKB-EC"/>
</dbReference>
<keyword evidence="2" id="KW-0808">Transferase</keyword>
<dbReference type="EC" id="2.4.2.7" evidence="2"/>
<organism evidence="2 3">
    <name type="scientific">Viridibacillus arvi</name>
    <dbReference type="NCBI Taxonomy" id="263475"/>
    <lineage>
        <taxon>Bacteria</taxon>
        <taxon>Bacillati</taxon>
        <taxon>Bacillota</taxon>
        <taxon>Bacilli</taxon>
        <taxon>Bacillales</taxon>
        <taxon>Caryophanaceae</taxon>
        <taxon>Viridibacillus</taxon>
    </lineage>
</organism>
<dbReference type="Gene3D" id="3.40.50.2020">
    <property type="match status" value="1"/>
</dbReference>
<gene>
    <name evidence="2" type="ORF">AMD00_20780</name>
</gene>
<dbReference type="EMBL" id="LILB01000008">
    <property type="protein sequence ID" value="KOO48039.1"/>
    <property type="molecule type" value="Genomic_DNA"/>
</dbReference>
<dbReference type="PANTHER" id="PTHR43218:SF1">
    <property type="entry name" value="PHOSPHORIBOSYLTRANSFERASE"/>
    <property type="match status" value="1"/>
</dbReference>
<dbReference type="PATRIC" id="fig|263475.3.peg.3008"/>
<dbReference type="CDD" id="cd06223">
    <property type="entry name" value="PRTases_typeI"/>
    <property type="match status" value="1"/>
</dbReference>
<dbReference type="GeneID" id="301138537"/>
<dbReference type="InterPro" id="IPR000836">
    <property type="entry name" value="PRTase_dom"/>
</dbReference>
<dbReference type="RefSeq" id="WP_053418909.1">
    <property type="nucleotide sequence ID" value="NZ_LILB01000008.1"/>
</dbReference>
<protein>
    <submittedName>
        <fullName evidence="2">Adenine phosphoribosyltransferase</fullName>
        <ecNumber evidence="2">2.4.2.7</ecNumber>
    </submittedName>
</protein>
<dbReference type="PANTHER" id="PTHR43218">
    <property type="entry name" value="PHOSPHORIBOSYLTRANSFERASE-RELATED"/>
    <property type="match status" value="1"/>
</dbReference>
<evidence type="ECO:0000259" key="1">
    <source>
        <dbReference type="Pfam" id="PF00156"/>
    </source>
</evidence>
<dbReference type="SUPFAM" id="SSF53271">
    <property type="entry name" value="PRTase-like"/>
    <property type="match status" value="1"/>
</dbReference>
<evidence type="ECO:0000313" key="2">
    <source>
        <dbReference type="EMBL" id="KOO48039.1"/>
    </source>
</evidence>
<comment type="caution">
    <text evidence="2">The sequence shown here is derived from an EMBL/GenBank/DDBJ whole genome shotgun (WGS) entry which is preliminary data.</text>
</comment>
<dbReference type="STRING" id="263475.AMD00_20780"/>
<evidence type="ECO:0000313" key="3">
    <source>
        <dbReference type="Proteomes" id="UP000036867"/>
    </source>
</evidence>
<dbReference type="Proteomes" id="UP000036867">
    <property type="component" value="Unassembled WGS sequence"/>
</dbReference>
<sequence length="181" mass="20111">MKTYELHVAGLKRHLPIIQIKENLSIASFILLGDIEMVDAAATALAEKIPDVDLLITAEAKGIPLVYELSKRMKLPRYVVARKSLKSYMLEPLIHEVKSITTEEKQILCLDFHDVAFLKYKRVAIIDDVISTGASIKVLEELVTKAGGRVVAKAAIIAEGDATKRDDIIFLGELPLFPHHQ</sequence>
<name>A0A0M0LAH7_9BACL</name>
<proteinExistence type="predicted"/>
<dbReference type="InterPro" id="IPR029057">
    <property type="entry name" value="PRTase-like"/>
</dbReference>
<feature type="domain" description="Phosphoribosyltransferase" evidence="1">
    <location>
        <begin position="39"/>
        <end position="168"/>
    </location>
</feature>
<accession>A0A0M0LAH7</accession>
<keyword evidence="3" id="KW-1185">Reference proteome</keyword>
<dbReference type="Pfam" id="PF00156">
    <property type="entry name" value="Pribosyltran"/>
    <property type="match status" value="1"/>
</dbReference>
<reference evidence="3" key="1">
    <citation type="submission" date="2015-08" db="EMBL/GenBank/DDBJ databases">
        <title>Fjat-10028 dsm 16317.</title>
        <authorList>
            <person name="Liu B."/>
            <person name="Wang J."/>
            <person name="Zhu Y."/>
            <person name="Liu G."/>
            <person name="Chen Q."/>
            <person name="Chen Z."/>
            <person name="Lan J."/>
            <person name="Che J."/>
            <person name="Ge C."/>
            <person name="Shi H."/>
            <person name="Pan Z."/>
            <person name="Liu X."/>
        </authorList>
    </citation>
    <scope>NUCLEOTIDE SEQUENCE [LARGE SCALE GENOMIC DNA]</scope>
    <source>
        <strain evidence="3">DSM 16317</strain>
    </source>
</reference>
<dbReference type="OrthoDB" id="4213751at2"/>